<dbReference type="GO" id="GO:0006631">
    <property type="term" value="P:fatty acid metabolic process"/>
    <property type="evidence" value="ECO:0007669"/>
    <property type="project" value="TreeGrafter"/>
</dbReference>
<gene>
    <name evidence="3" type="ORF">g.12461</name>
</gene>
<accession>A0A1B6LUG8</accession>
<organism evidence="3">
    <name type="scientific">Graphocephala atropunctata</name>
    <dbReference type="NCBI Taxonomy" id="36148"/>
    <lineage>
        <taxon>Eukaryota</taxon>
        <taxon>Metazoa</taxon>
        <taxon>Ecdysozoa</taxon>
        <taxon>Arthropoda</taxon>
        <taxon>Hexapoda</taxon>
        <taxon>Insecta</taxon>
        <taxon>Pterygota</taxon>
        <taxon>Neoptera</taxon>
        <taxon>Paraneoptera</taxon>
        <taxon>Hemiptera</taxon>
        <taxon>Auchenorrhyncha</taxon>
        <taxon>Membracoidea</taxon>
        <taxon>Cicadellidae</taxon>
        <taxon>Cicadellinae</taxon>
        <taxon>Cicadellini</taxon>
        <taxon>Graphocephala</taxon>
    </lineage>
</organism>
<dbReference type="SUPFAM" id="SSF51197">
    <property type="entry name" value="Clavaminate synthase-like"/>
    <property type="match status" value="1"/>
</dbReference>
<dbReference type="InterPro" id="IPR032870">
    <property type="entry name" value="ALKBH7-like"/>
</dbReference>
<dbReference type="AlphaFoldDB" id="A0A1B6LUG8"/>
<sequence length="250" mass="29329">MNALRLLTSEFTYLNKRGNHLIYHNSKLLENVQHVVCCFKNFNNYIGPNESSSFIEFGNSVSEEEKPEISKNMLIIDSFLSTEEEKSLLIEIEPYMKRLHYEFSHWDNAIHGYRETERLKWNDDNTKIINRVRDSAFLPGSPQLRHVHILDLAEEGYIKPHIDSVRFCGNTIAGLSLLTDCVMRLVYDKDKSKVIDILLKRRSLYIMRDSVRYDFTHEILPNETSTFKQEPIRKKRRISIICRNEPASSS</sequence>
<dbReference type="Gene3D" id="2.60.120.590">
    <property type="entry name" value="Alpha-ketoglutarate-dependent dioxygenase AlkB-like"/>
    <property type="match status" value="1"/>
</dbReference>
<dbReference type="PANTHER" id="PTHR21052:SF0">
    <property type="entry name" value="ALPHA-KETOGLUTARATE-DEPENDENT DIOXYGENASE ALKB HOMOLOG 7, MITOCHONDRIAL"/>
    <property type="match status" value="1"/>
</dbReference>
<dbReference type="PANTHER" id="PTHR21052">
    <property type="entry name" value="SPERMATOGENESIS ASSOCIATED 11-RELATED"/>
    <property type="match status" value="1"/>
</dbReference>
<dbReference type="Pfam" id="PF13532">
    <property type="entry name" value="2OG-FeII_Oxy_2"/>
    <property type="match status" value="1"/>
</dbReference>
<evidence type="ECO:0000313" key="3">
    <source>
        <dbReference type="EMBL" id="JAT27323.1"/>
    </source>
</evidence>
<feature type="domain" description="Alpha-ketoglutarate-dependent dioxygenase AlkB-like" evidence="2">
    <location>
        <begin position="154"/>
        <end position="243"/>
    </location>
</feature>
<name>A0A1B6LUG8_9HEMI</name>
<dbReference type="InterPro" id="IPR037151">
    <property type="entry name" value="AlkB-like_sf"/>
</dbReference>
<comment type="cofactor">
    <cofactor evidence="1">
        <name>Fe(2+)</name>
        <dbReference type="ChEBI" id="CHEBI:29033"/>
    </cofactor>
</comment>
<dbReference type="InterPro" id="IPR027450">
    <property type="entry name" value="AlkB-like"/>
</dbReference>
<proteinExistence type="predicted"/>
<evidence type="ECO:0000259" key="2">
    <source>
        <dbReference type="Pfam" id="PF13532"/>
    </source>
</evidence>
<dbReference type="EMBL" id="GEBQ01012654">
    <property type="protein sequence ID" value="JAT27323.1"/>
    <property type="molecule type" value="Transcribed_RNA"/>
</dbReference>
<reference evidence="3" key="1">
    <citation type="submission" date="2015-11" db="EMBL/GenBank/DDBJ databases">
        <title>De novo transcriptome assembly of four potential Pierce s Disease insect vectors from Arizona vineyards.</title>
        <authorList>
            <person name="Tassone E.E."/>
        </authorList>
    </citation>
    <scope>NUCLEOTIDE SEQUENCE</scope>
</reference>
<protein>
    <recommendedName>
        <fullName evidence="2">Alpha-ketoglutarate-dependent dioxygenase AlkB-like domain-containing protein</fullName>
    </recommendedName>
</protein>
<dbReference type="GO" id="GO:0006974">
    <property type="term" value="P:DNA damage response"/>
    <property type="evidence" value="ECO:0007669"/>
    <property type="project" value="InterPro"/>
</dbReference>
<evidence type="ECO:0000256" key="1">
    <source>
        <dbReference type="ARBA" id="ARBA00001954"/>
    </source>
</evidence>
<dbReference type="GO" id="GO:0005759">
    <property type="term" value="C:mitochondrial matrix"/>
    <property type="evidence" value="ECO:0007669"/>
    <property type="project" value="TreeGrafter"/>
</dbReference>